<keyword evidence="1" id="KW-0479">Metal-binding</keyword>
<dbReference type="AlphaFoldDB" id="Q177R8"/>
<evidence type="ECO:0000256" key="1">
    <source>
        <dbReference type="ARBA" id="ARBA00022723"/>
    </source>
</evidence>
<sequence>MDFTPLPSELEELILCSCCHLPFNDTDAVPKLFSCRHYFCLKCVNQVLMKGTELYCVHCWKRTELTGPDMKPENLPTHNAILYLSQNLSMISSGSVTGAGAGGGTGAGSVNGGGTKKPPDKSGTNGTTATSSASSGENCMTHAMPNALWCLKCNIILCRACASTEEHRNHTVKTQAEARDQIRSDIASDLLLMQKSLSELQHFVFKQRDFLLKILEACTALKTQVETELINHLPTFEVAEIRSNLTKAKLFLTMLDQQSPSDAYKLYANLNIEKQRLQSKYQEMYLQCKLDDLIQHYGILFDFELIKQALSNLNTIDPISFGNGLTAGGTTINGHHNSILLLANYCISQLYSRHILTTKHHQQHQQSQHIDPNALGYAISSPSQTTSGGGVPHSPNHTGILAGPPGMPQPPHSGTYASQLNDMAAIIIGPSMHQGNRTDGTNSARTSGSGSAYLSEILNGSSMHLHQHSGSSQHQPLTPPGHPLSSSSSSVVSLVPSTAQQQVQKQVQAAAVASSLLCNPSLHVYPIYFFNIEINGQPFGRILIEVRNDVAPKMAKNFGALATGDLGFGYKGCSIFQCWENESIITGDFELNNGRGGRSVFEEGFFMPDDTKILAIRGSVGMRRSQKRHDNMGLVGSQFRIILREMRGFTGIFAFVVEGLDLVEKISQAGDSAGKPQSNVLIVNCGKWQ</sequence>
<dbReference type="InterPro" id="IPR013083">
    <property type="entry name" value="Znf_RING/FYVE/PHD"/>
</dbReference>
<evidence type="ECO:0000259" key="6">
    <source>
        <dbReference type="PROSITE" id="PS50072"/>
    </source>
</evidence>
<dbReference type="GO" id="GO:0016018">
    <property type="term" value="F:cyclosporin A binding"/>
    <property type="evidence" value="ECO:0007669"/>
    <property type="project" value="TreeGrafter"/>
</dbReference>
<reference evidence="9" key="2">
    <citation type="journal article" date="2007" name="Science">
        <title>Genome sequence of Aedes aegypti, a major arbovirus vector.</title>
        <authorList>
            <person name="Nene V."/>
            <person name="Wortman J.R."/>
            <person name="Lawson D."/>
            <person name="Haas B."/>
            <person name="Kodira C."/>
            <person name="Tu Z.J."/>
            <person name="Loftus B."/>
            <person name="Xi Z."/>
            <person name="Megy K."/>
            <person name="Grabherr M."/>
            <person name="Ren Q."/>
            <person name="Zdobnov E.M."/>
            <person name="Lobo N.F."/>
            <person name="Campbell K.S."/>
            <person name="Brown S.E."/>
            <person name="Bonaldo M.F."/>
            <person name="Zhu J."/>
            <person name="Sinkins S.P."/>
            <person name="Hogenkamp D.G."/>
            <person name="Amedeo P."/>
            <person name="Arensburger P."/>
            <person name="Atkinson P.W."/>
            <person name="Bidwell S."/>
            <person name="Biedler J."/>
            <person name="Birney E."/>
            <person name="Bruggner R.V."/>
            <person name="Costas J."/>
            <person name="Coy M.R."/>
            <person name="Crabtree J."/>
            <person name="Crawford M."/>
            <person name="Debruyn B."/>
            <person name="Decaprio D."/>
            <person name="Eiglmeier K."/>
            <person name="Eisenstadt E."/>
            <person name="El-Dorry H."/>
            <person name="Gelbart W.M."/>
            <person name="Gomes S.L."/>
            <person name="Hammond M."/>
            <person name="Hannick L.I."/>
            <person name="Hogan J.R."/>
            <person name="Holmes M.H."/>
            <person name="Jaffe D."/>
            <person name="Johnston J.S."/>
            <person name="Kennedy R.C."/>
            <person name="Koo H."/>
            <person name="Kravitz S."/>
            <person name="Kriventseva E.V."/>
            <person name="Kulp D."/>
            <person name="Labutti K."/>
            <person name="Lee E."/>
            <person name="Li S."/>
            <person name="Lovin D.D."/>
            <person name="Mao C."/>
            <person name="Mauceli E."/>
            <person name="Menck C.F."/>
            <person name="Miller J.R."/>
            <person name="Montgomery P."/>
            <person name="Mori A."/>
            <person name="Nascimento A.L."/>
            <person name="Naveira H.F."/>
            <person name="Nusbaum C."/>
            <person name="O'leary S."/>
            <person name="Orvis J."/>
            <person name="Pertea M."/>
            <person name="Quesneville H."/>
            <person name="Reidenbach K.R."/>
            <person name="Rogers Y.H."/>
            <person name="Roth C.W."/>
            <person name="Schneider J.R."/>
            <person name="Schatz M."/>
            <person name="Shumway M."/>
            <person name="Stanke M."/>
            <person name="Stinson E.O."/>
            <person name="Tubio J.M."/>
            <person name="Vanzee J.P."/>
            <person name="Verjovski-Almeida S."/>
            <person name="Werner D."/>
            <person name="White O."/>
            <person name="Wyder S."/>
            <person name="Zeng Q."/>
            <person name="Zhao Q."/>
            <person name="Zhao Y."/>
            <person name="Hill C.A."/>
            <person name="Raikhel A.S."/>
            <person name="Soares M.B."/>
            <person name="Knudson D.L."/>
            <person name="Lee N.H."/>
            <person name="Galagan J."/>
            <person name="Salzberg S.L."/>
            <person name="Paulsen I.T."/>
            <person name="Dimopoulos G."/>
            <person name="Collins F.H."/>
            <person name="Birren B."/>
            <person name="Fraser-Liggett C.M."/>
            <person name="Severson D.W."/>
        </authorList>
    </citation>
    <scope>NUCLEOTIDE SEQUENCE [LARGE SCALE GENOMIC DNA]</scope>
    <source>
        <strain evidence="9">Liverpool</strain>
    </source>
</reference>
<evidence type="ECO:0000256" key="5">
    <source>
        <dbReference type="SAM" id="MobiDB-lite"/>
    </source>
</evidence>
<feature type="domain" description="PPIase cyclophilin-type" evidence="6">
    <location>
        <begin position="529"/>
        <end position="687"/>
    </location>
</feature>
<feature type="compositionally biased region" description="Polar residues" evidence="5">
    <location>
        <begin position="433"/>
        <end position="451"/>
    </location>
</feature>
<dbReference type="PROSITE" id="PS50072">
    <property type="entry name" value="CSA_PPIASE_2"/>
    <property type="match status" value="1"/>
</dbReference>
<gene>
    <name evidence="9" type="ORF">AaeL_AAEL006054</name>
</gene>
<feature type="domain" description="RING-type" evidence="7">
    <location>
        <begin position="16"/>
        <end position="59"/>
    </location>
</feature>
<dbReference type="PROSITE" id="PS50119">
    <property type="entry name" value="ZF_BBOX"/>
    <property type="match status" value="1"/>
</dbReference>
<dbReference type="InterPro" id="IPR002130">
    <property type="entry name" value="Cyclophilin-type_PPIase_dom"/>
</dbReference>
<dbReference type="FunFam" id="3.30.40.10:FF:000662">
    <property type="entry name" value="Peptidyl-prolyl cis-trans isomerase (Cyclophilin)"/>
    <property type="match status" value="1"/>
</dbReference>
<keyword evidence="2 4" id="KW-0863">Zinc-finger</keyword>
<dbReference type="PANTHER" id="PTHR11071">
    <property type="entry name" value="PEPTIDYL-PROLYL CIS-TRANS ISOMERASE"/>
    <property type="match status" value="1"/>
</dbReference>
<feature type="compositionally biased region" description="Low complexity" evidence="5">
    <location>
        <begin position="464"/>
        <end position="475"/>
    </location>
</feature>
<feature type="compositionally biased region" description="Low complexity" evidence="5">
    <location>
        <begin position="122"/>
        <end position="136"/>
    </location>
</feature>
<dbReference type="InterPro" id="IPR029000">
    <property type="entry name" value="Cyclophilin-like_dom_sf"/>
</dbReference>
<feature type="region of interest" description="Disordered" evidence="5">
    <location>
        <begin position="464"/>
        <end position="491"/>
    </location>
</feature>
<dbReference type="SUPFAM" id="SSF57850">
    <property type="entry name" value="RING/U-box"/>
    <property type="match status" value="1"/>
</dbReference>
<dbReference type="EMBL" id="CH477372">
    <property type="protein sequence ID" value="EAT42395.1"/>
    <property type="molecule type" value="Genomic_DNA"/>
</dbReference>
<dbReference type="GO" id="GO:0003755">
    <property type="term" value="F:peptidyl-prolyl cis-trans isomerase activity"/>
    <property type="evidence" value="ECO:0007669"/>
    <property type="project" value="InterPro"/>
</dbReference>
<dbReference type="STRING" id="7159.Q177R8"/>
<dbReference type="PANTHER" id="PTHR11071:SF577">
    <property type="entry name" value="PEPTIDYL-PROLYL CIS-TRANS ISOMERASE"/>
    <property type="match status" value="1"/>
</dbReference>
<evidence type="ECO:0000313" key="10">
    <source>
        <dbReference type="Proteomes" id="UP000682892"/>
    </source>
</evidence>
<dbReference type="Gene3D" id="2.40.100.10">
    <property type="entry name" value="Cyclophilin-like"/>
    <property type="match status" value="1"/>
</dbReference>
<dbReference type="GO" id="GO:0008270">
    <property type="term" value="F:zinc ion binding"/>
    <property type="evidence" value="ECO:0007669"/>
    <property type="project" value="UniProtKB-KW"/>
</dbReference>
<reference evidence="9" key="1">
    <citation type="submission" date="2005-10" db="EMBL/GenBank/DDBJ databases">
        <authorList>
            <person name="Loftus B.J."/>
            <person name="Nene V.M."/>
            <person name="Hannick L.I."/>
            <person name="Bidwell S."/>
            <person name="Haas B."/>
            <person name="Amedeo P."/>
            <person name="Orvis J."/>
            <person name="Wortman J.R."/>
            <person name="White O.R."/>
            <person name="Salzberg S."/>
            <person name="Shumway M."/>
            <person name="Koo H."/>
            <person name="Zhao Y."/>
            <person name="Holmes M."/>
            <person name="Miller J."/>
            <person name="Schatz M."/>
            <person name="Pop M."/>
            <person name="Pai G."/>
            <person name="Utterback T."/>
            <person name="Rogers Y.-H."/>
            <person name="Kravitz S."/>
            <person name="Fraser C.M."/>
        </authorList>
    </citation>
    <scope>NUCLEOTIDE SEQUENCE</scope>
    <source>
        <strain evidence="9">Liverpool</strain>
    </source>
</reference>
<keyword evidence="3" id="KW-0862">Zinc</keyword>
<dbReference type="Gene3D" id="3.30.40.10">
    <property type="entry name" value="Zinc/RING finger domain, C3HC4 (zinc finger)"/>
    <property type="match status" value="1"/>
</dbReference>
<accession>Q177R8</accession>
<dbReference type="InterPro" id="IPR017907">
    <property type="entry name" value="Znf_RING_CS"/>
</dbReference>
<feature type="region of interest" description="Disordered" evidence="5">
    <location>
        <begin position="375"/>
        <end position="417"/>
    </location>
</feature>
<evidence type="ECO:0000259" key="7">
    <source>
        <dbReference type="PROSITE" id="PS50089"/>
    </source>
</evidence>
<dbReference type="PaxDb" id="7159-AAEL006054-PA"/>
<evidence type="ECO:0000259" key="8">
    <source>
        <dbReference type="PROSITE" id="PS50119"/>
    </source>
</evidence>
<dbReference type="OMA" id="WGNESII"/>
<dbReference type="Pfam" id="PF00643">
    <property type="entry name" value="zf-B_box"/>
    <property type="match status" value="1"/>
</dbReference>
<dbReference type="FunFam" id="2.40.100.10:FF:000036">
    <property type="entry name" value="Peptidyl-prolyl cis-trans isomerase"/>
    <property type="match status" value="1"/>
</dbReference>
<evidence type="ECO:0000256" key="4">
    <source>
        <dbReference type="PROSITE-ProRule" id="PRU00024"/>
    </source>
</evidence>
<dbReference type="eggNOG" id="KOG0865">
    <property type="taxonomic scope" value="Eukaryota"/>
</dbReference>
<evidence type="ECO:0000256" key="2">
    <source>
        <dbReference type="ARBA" id="ARBA00022771"/>
    </source>
</evidence>
<feature type="domain" description="B box-type" evidence="8">
    <location>
        <begin position="134"/>
        <end position="175"/>
    </location>
</feature>
<name>Q177R8_AEDAE</name>
<reference evidence="9" key="3">
    <citation type="submission" date="2012-09" db="EMBL/GenBank/DDBJ databases">
        <authorList>
            <consortium name="VectorBase"/>
        </authorList>
    </citation>
    <scope>NUCLEOTIDE SEQUENCE</scope>
    <source>
        <strain evidence="9">Liverpool</strain>
    </source>
</reference>
<proteinExistence type="predicted"/>
<dbReference type="PROSITE" id="PS50089">
    <property type="entry name" value="ZF_RING_2"/>
    <property type="match status" value="1"/>
</dbReference>
<evidence type="ECO:0000313" key="9">
    <source>
        <dbReference type="EMBL" id="EAT42395.1"/>
    </source>
</evidence>
<dbReference type="CDD" id="cd19756">
    <property type="entry name" value="Bbox2"/>
    <property type="match status" value="1"/>
</dbReference>
<feature type="region of interest" description="Disordered" evidence="5">
    <location>
        <begin position="107"/>
        <end position="136"/>
    </location>
</feature>
<dbReference type="SUPFAM" id="SSF50891">
    <property type="entry name" value="Cyclophilin-like"/>
    <property type="match status" value="1"/>
</dbReference>
<feature type="region of interest" description="Disordered" evidence="5">
    <location>
        <begin position="431"/>
        <end position="451"/>
    </location>
</feature>
<dbReference type="Pfam" id="PF00160">
    <property type="entry name" value="Pro_isomerase"/>
    <property type="match status" value="1"/>
</dbReference>
<evidence type="ECO:0000256" key="3">
    <source>
        <dbReference type="ARBA" id="ARBA00022833"/>
    </source>
</evidence>
<dbReference type="InterPro" id="IPR000315">
    <property type="entry name" value="Znf_B-box"/>
</dbReference>
<dbReference type="Gene3D" id="3.30.160.60">
    <property type="entry name" value="Classic Zinc Finger"/>
    <property type="match status" value="1"/>
</dbReference>
<dbReference type="GO" id="GO:0006457">
    <property type="term" value="P:protein folding"/>
    <property type="evidence" value="ECO:0007669"/>
    <property type="project" value="TreeGrafter"/>
</dbReference>
<dbReference type="InterPro" id="IPR001841">
    <property type="entry name" value="Znf_RING"/>
</dbReference>
<dbReference type="VEuPathDB" id="VectorBase:AAEL006054"/>
<dbReference type="PhylomeDB" id="Q177R8"/>
<dbReference type="PROSITE" id="PS00518">
    <property type="entry name" value="ZF_RING_1"/>
    <property type="match status" value="1"/>
</dbReference>
<dbReference type="Proteomes" id="UP000682892">
    <property type="component" value="Unassembled WGS sequence"/>
</dbReference>
<organism evidence="9 10">
    <name type="scientific">Aedes aegypti</name>
    <name type="common">Yellowfever mosquito</name>
    <name type="synonym">Culex aegypti</name>
    <dbReference type="NCBI Taxonomy" id="7159"/>
    <lineage>
        <taxon>Eukaryota</taxon>
        <taxon>Metazoa</taxon>
        <taxon>Ecdysozoa</taxon>
        <taxon>Arthropoda</taxon>
        <taxon>Hexapoda</taxon>
        <taxon>Insecta</taxon>
        <taxon>Pterygota</taxon>
        <taxon>Neoptera</taxon>
        <taxon>Endopterygota</taxon>
        <taxon>Diptera</taxon>
        <taxon>Nematocera</taxon>
        <taxon>Culicoidea</taxon>
        <taxon>Culicidae</taxon>
        <taxon>Culicinae</taxon>
        <taxon>Aedini</taxon>
        <taxon>Aedes</taxon>
        <taxon>Stegomyia</taxon>
    </lineage>
</organism>
<dbReference type="GO" id="GO:0005737">
    <property type="term" value="C:cytoplasm"/>
    <property type="evidence" value="ECO:0007669"/>
    <property type="project" value="TreeGrafter"/>
</dbReference>
<dbReference type="SUPFAM" id="SSF57845">
    <property type="entry name" value="B-box zinc-binding domain"/>
    <property type="match status" value="1"/>
</dbReference>
<protein>
    <submittedName>
        <fullName evidence="9">AAEL006054-PA</fullName>
    </submittedName>
</protein>